<dbReference type="OrthoDB" id="9983798at2759"/>
<dbReference type="InterPro" id="IPR045027">
    <property type="entry name" value="Homer"/>
</dbReference>
<dbReference type="PROSITE" id="PS50229">
    <property type="entry name" value="WH1"/>
    <property type="match status" value="1"/>
</dbReference>
<feature type="region of interest" description="Disordered" evidence="8">
    <location>
        <begin position="160"/>
        <end position="221"/>
    </location>
</feature>
<dbReference type="InterPro" id="IPR011993">
    <property type="entry name" value="PH-like_dom_sf"/>
</dbReference>
<evidence type="ECO:0000256" key="7">
    <source>
        <dbReference type="SAM" id="Coils"/>
    </source>
</evidence>
<dbReference type="PANTHER" id="PTHR10918">
    <property type="entry name" value="HOMER"/>
    <property type="match status" value="1"/>
</dbReference>
<comment type="subcellular location">
    <subcellularLocation>
        <location evidence="1">Cytoplasm</location>
    </subcellularLocation>
    <subcellularLocation>
        <location evidence="6">Postsynaptic density</location>
    </subcellularLocation>
</comment>
<dbReference type="InterPro" id="IPR000697">
    <property type="entry name" value="WH1/EVH1_dom"/>
</dbReference>
<dbReference type="AlphaFoldDB" id="A0A4S2LFU9"/>
<dbReference type="GO" id="GO:0005737">
    <property type="term" value="C:cytoplasm"/>
    <property type="evidence" value="ECO:0007669"/>
    <property type="project" value="UniProtKB-SubCell"/>
</dbReference>
<dbReference type="SUPFAM" id="SSF50729">
    <property type="entry name" value="PH domain-like"/>
    <property type="match status" value="1"/>
</dbReference>
<sequence length="387" mass="41642">MGELPVFTCQAHVFTINPKTKKSWIPSSTKAVDVNFFYDSNKHCYRIISVEDGSGGKKVVINSTLSEKMTFKKTSQKFGQWADPKTGSVHGLGFNSEMELTEFVNHFKQYVEASKGSPCTSTSSNGREAETDPDLIEPLNEALSFFAVLVQHEALPPAMNGHSQTVGQSTILSTSHGQPMVAVPPGAMNSITHTTMLSPPMSLSSPFGSTTQPDTGPHSVYLPQTSLQLQQQLKQAQAQVRLLEAELNVTKLQVTTTIGNNTSSETGSVSDTTKNPGRSTVETPTLEQPNVAELQGCISGLELNGSLINGAGEEFTTTELPSPPKPSYFIPAPPTASKSRGFWIDHTSGETLRSLHTRLGYILREAVELHARLGALLPHGTPGAPPE</sequence>
<keyword evidence="2" id="KW-0963">Cytoplasm</keyword>
<dbReference type="EMBL" id="SJOL01007654">
    <property type="protein sequence ID" value="TGZ62191.1"/>
    <property type="molecule type" value="Genomic_DNA"/>
</dbReference>
<evidence type="ECO:0000256" key="3">
    <source>
        <dbReference type="ARBA" id="ARBA00023018"/>
    </source>
</evidence>
<name>A0A4S2LFU9_OPIFE</name>
<proteinExistence type="inferred from homology"/>
<dbReference type="Gene3D" id="2.30.29.30">
    <property type="entry name" value="Pleckstrin-homology domain (PH domain)/Phosphotyrosine-binding domain (PTB)"/>
    <property type="match status" value="1"/>
</dbReference>
<dbReference type="InterPro" id="IPR044100">
    <property type="entry name" value="Homer_EVH1"/>
</dbReference>
<evidence type="ECO:0000256" key="2">
    <source>
        <dbReference type="ARBA" id="ARBA00022490"/>
    </source>
</evidence>
<feature type="coiled-coil region" evidence="7">
    <location>
        <begin position="226"/>
        <end position="253"/>
    </location>
</feature>
<feature type="region of interest" description="Disordered" evidence="8">
    <location>
        <begin position="259"/>
        <end position="283"/>
    </location>
</feature>
<gene>
    <name evidence="10" type="ORF">CRM22_007577</name>
</gene>
<evidence type="ECO:0000256" key="1">
    <source>
        <dbReference type="ARBA" id="ARBA00004496"/>
    </source>
</evidence>
<feature type="compositionally biased region" description="Polar residues" evidence="8">
    <location>
        <begin position="161"/>
        <end position="177"/>
    </location>
</feature>
<dbReference type="GO" id="GO:0007216">
    <property type="term" value="P:G protein-coupled glutamate receptor signaling pathway"/>
    <property type="evidence" value="ECO:0007669"/>
    <property type="project" value="InterPro"/>
</dbReference>
<dbReference type="STRING" id="147828.A0A4S2LFU9"/>
<organism evidence="10 11">
    <name type="scientific">Opisthorchis felineus</name>
    <dbReference type="NCBI Taxonomy" id="147828"/>
    <lineage>
        <taxon>Eukaryota</taxon>
        <taxon>Metazoa</taxon>
        <taxon>Spiralia</taxon>
        <taxon>Lophotrochozoa</taxon>
        <taxon>Platyhelminthes</taxon>
        <taxon>Trematoda</taxon>
        <taxon>Digenea</taxon>
        <taxon>Opisthorchiida</taxon>
        <taxon>Opisthorchiata</taxon>
        <taxon>Opisthorchiidae</taxon>
        <taxon>Opisthorchis</taxon>
    </lineage>
</organism>
<protein>
    <recommendedName>
        <fullName evidence="9">WH1 domain-containing protein</fullName>
    </recommendedName>
</protein>
<accession>A0A4S2LFU9</accession>
<keyword evidence="11" id="KW-1185">Reference proteome</keyword>
<evidence type="ECO:0000256" key="5">
    <source>
        <dbReference type="ARBA" id="ARBA00023606"/>
    </source>
</evidence>
<comment type="similarity">
    <text evidence="5">Belongs to the Homer family.</text>
</comment>
<evidence type="ECO:0000256" key="4">
    <source>
        <dbReference type="ARBA" id="ARBA00023054"/>
    </source>
</evidence>
<reference evidence="10 11" key="1">
    <citation type="journal article" date="2019" name="BMC Genomics">
        <title>New insights from Opisthorchis felineus genome: update on genomics of the epidemiologically important liver flukes.</title>
        <authorList>
            <person name="Ershov N.I."/>
            <person name="Mordvinov V.A."/>
            <person name="Prokhortchouk E.B."/>
            <person name="Pakharukova M.Y."/>
            <person name="Gunbin K.V."/>
            <person name="Ustyantsev K."/>
            <person name="Genaev M.A."/>
            <person name="Blinov A.G."/>
            <person name="Mazur A."/>
            <person name="Boulygina E."/>
            <person name="Tsygankova S."/>
            <person name="Khrameeva E."/>
            <person name="Chekanov N."/>
            <person name="Fan G."/>
            <person name="Xiao A."/>
            <person name="Zhang H."/>
            <person name="Xu X."/>
            <person name="Yang H."/>
            <person name="Solovyev V."/>
            <person name="Lee S.M."/>
            <person name="Liu X."/>
            <person name="Afonnikov D.A."/>
            <person name="Skryabin K.G."/>
        </authorList>
    </citation>
    <scope>NUCLEOTIDE SEQUENCE [LARGE SCALE GENOMIC DNA]</scope>
    <source>
        <strain evidence="10">AK-0245</strain>
        <tissue evidence="10">Whole organism</tissue>
    </source>
</reference>
<dbReference type="SMART" id="SM00461">
    <property type="entry name" value="WH1"/>
    <property type="match status" value="1"/>
</dbReference>
<evidence type="ECO:0000313" key="11">
    <source>
        <dbReference type="Proteomes" id="UP000308267"/>
    </source>
</evidence>
<dbReference type="CDD" id="cd01206">
    <property type="entry name" value="EVH1_Homer_Vesl"/>
    <property type="match status" value="1"/>
</dbReference>
<dbReference type="Proteomes" id="UP000308267">
    <property type="component" value="Unassembled WGS sequence"/>
</dbReference>
<keyword evidence="3" id="KW-0770">Synapse</keyword>
<evidence type="ECO:0000256" key="8">
    <source>
        <dbReference type="SAM" id="MobiDB-lite"/>
    </source>
</evidence>
<comment type="caution">
    <text evidence="10">The sequence shown here is derived from an EMBL/GenBank/DDBJ whole genome shotgun (WGS) entry which is preliminary data.</text>
</comment>
<feature type="compositionally biased region" description="Low complexity" evidence="8">
    <location>
        <begin position="196"/>
        <end position="206"/>
    </location>
</feature>
<evidence type="ECO:0000313" key="10">
    <source>
        <dbReference type="EMBL" id="TGZ62191.1"/>
    </source>
</evidence>
<evidence type="ECO:0000256" key="6">
    <source>
        <dbReference type="ARBA" id="ARBA00034105"/>
    </source>
</evidence>
<evidence type="ECO:0000259" key="9">
    <source>
        <dbReference type="PROSITE" id="PS50229"/>
    </source>
</evidence>
<dbReference type="Pfam" id="PF00568">
    <property type="entry name" value="WH1"/>
    <property type="match status" value="1"/>
</dbReference>
<feature type="domain" description="WH1" evidence="9">
    <location>
        <begin position="1"/>
        <end position="114"/>
    </location>
</feature>
<keyword evidence="4 7" id="KW-0175">Coiled coil</keyword>
<dbReference type="GO" id="GO:0014069">
    <property type="term" value="C:postsynaptic density"/>
    <property type="evidence" value="ECO:0007669"/>
    <property type="project" value="UniProtKB-SubCell"/>
</dbReference>
<dbReference type="GO" id="GO:0035256">
    <property type="term" value="F:G protein-coupled glutamate receptor binding"/>
    <property type="evidence" value="ECO:0007669"/>
    <property type="project" value="InterPro"/>
</dbReference>